<reference evidence="2" key="1">
    <citation type="journal article" date="2014" name="Front. Microbiol.">
        <title>High frequency of phylogenetically diverse reductive dehalogenase-homologous genes in deep subseafloor sedimentary metagenomes.</title>
        <authorList>
            <person name="Kawai M."/>
            <person name="Futagami T."/>
            <person name="Toyoda A."/>
            <person name="Takaki Y."/>
            <person name="Nishi S."/>
            <person name="Hori S."/>
            <person name="Arai W."/>
            <person name="Tsubouchi T."/>
            <person name="Morono Y."/>
            <person name="Uchiyama I."/>
            <person name="Ito T."/>
            <person name="Fujiyama A."/>
            <person name="Inagaki F."/>
            <person name="Takami H."/>
        </authorList>
    </citation>
    <scope>NUCLEOTIDE SEQUENCE</scope>
    <source>
        <strain evidence="2">Expedition CK06-06</strain>
    </source>
</reference>
<organism evidence="2">
    <name type="scientific">marine sediment metagenome</name>
    <dbReference type="NCBI Taxonomy" id="412755"/>
    <lineage>
        <taxon>unclassified sequences</taxon>
        <taxon>metagenomes</taxon>
        <taxon>ecological metagenomes</taxon>
    </lineage>
</organism>
<evidence type="ECO:0000313" key="2">
    <source>
        <dbReference type="EMBL" id="GAH63840.1"/>
    </source>
</evidence>
<dbReference type="InterPro" id="IPR003615">
    <property type="entry name" value="HNH_nuc"/>
</dbReference>
<evidence type="ECO:0000259" key="1">
    <source>
        <dbReference type="Pfam" id="PF13392"/>
    </source>
</evidence>
<name>X1I3F4_9ZZZZ</name>
<proteinExistence type="predicted"/>
<dbReference type="EMBL" id="BARU01033117">
    <property type="protein sequence ID" value="GAH63840.1"/>
    <property type="molecule type" value="Genomic_DNA"/>
</dbReference>
<dbReference type="AlphaFoldDB" id="X1I3F4"/>
<feature type="non-terminal residue" evidence="2">
    <location>
        <position position="1"/>
    </location>
</feature>
<comment type="caution">
    <text evidence="2">The sequence shown here is derived from an EMBL/GenBank/DDBJ whole genome shotgun (WGS) entry which is preliminary data.</text>
</comment>
<gene>
    <name evidence="2" type="ORF">S03H2_52147</name>
</gene>
<accession>X1I3F4</accession>
<protein>
    <recommendedName>
        <fullName evidence="1">HNH nuclease domain-containing protein</fullName>
    </recommendedName>
</protein>
<sequence>RDWWNQEIPSGHFIHHIDGDFTNNEIFNLTNIPGIFHATRHAEQRRREV</sequence>
<dbReference type="Pfam" id="PF13392">
    <property type="entry name" value="HNH_3"/>
    <property type="match status" value="1"/>
</dbReference>
<feature type="domain" description="HNH nuclease" evidence="1">
    <location>
        <begin position="7"/>
        <end position="29"/>
    </location>
</feature>